<organism evidence="1 2">
    <name type="scientific">Dioscorea alata</name>
    <name type="common">Purple yam</name>
    <dbReference type="NCBI Taxonomy" id="55571"/>
    <lineage>
        <taxon>Eukaryota</taxon>
        <taxon>Viridiplantae</taxon>
        <taxon>Streptophyta</taxon>
        <taxon>Embryophyta</taxon>
        <taxon>Tracheophyta</taxon>
        <taxon>Spermatophyta</taxon>
        <taxon>Magnoliopsida</taxon>
        <taxon>Liliopsida</taxon>
        <taxon>Dioscoreales</taxon>
        <taxon>Dioscoreaceae</taxon>
        <taxon>Dioscorea</taxon>
    </lineage>
</organism>
<protein>
    <submittedName>
        <fullName evidence="1">Uncharacterized protein</fullName>
    </submittedName>
</protein>
<proteinExistence type="predicted"/>
<keyword evidence="2" id="KW-1185">Reference proteome</keyword>
<reference evidence="2" key="1">
    <citation type="journal article" date="2022" name="Nat. Commun.">
        <title>Chromosome evolution and the genetic basis of agronomically important traits in greater yam.</title>
        <authorList>
            <person name="Bredeson J.V."/>
            <person name="Lyons J.B."/>
            <person name="Oniyinde I.O."/>
            <person name="Okereke N.R."/>
            <person name="Kolade O."/>
            <person name="Nnabue I."/>
            <person name="Nwadili C.O."/>
            <person name="Hribova E."/>
            <person name="Parker M."/>
            <person name="Nwogha J."/>
            <person name="Shu S."/>
            <person name="Carlson J."/>
            <person name="Kariba R."/>
            <person name="Muthemba S."/>
            <person name="Knop K."/>
            <person name="Barton G.J."/>
            <person name="Sherwood A.V."/>
            <person name="Lopez-Montes A."/>
            <person name="Asiedu R."/>
            <person name="Jamnadass R."/>
            <person name="Muchugi A."/>
            <person name="Goodstein D."/>
            <person name="Egesi C.N."/>
            <person name="Featherston J."/>
            <person name="Asfaw A."/>
            <person name="Simpson G.G."/>
            <person name="Dolezel J."/>
            <person name="Hendre P.S."/>
            <person name="Van Deynze A."/>
            <person name="Kumar P.L."/>
            <person name="Obidiegwu J.E."/>
            <person name="Bhattacharjee R."/>
            <person name="Rokhsar D.S."/>
        </authorList>
    </citation>
    <scope>NUCLEOTIDE SEQUENCE [LARGE SCALE GENOMIC DNA]</scope>
    <source>
        <strain evidence="2">cv. TDa95/00328</strain>
    </source>
</reference>
<dbReference type="EMBL" id="CM037017">
    <property type="protein sequence ID" value="KAH7676932.1"/>
    <property type="molecule type" value="Genomic_DNA"/>
</dbReference>
<evidence type="ECO:0000313" key="1">
    <source>
        <dbReference type="EMBL" id="KAH7676932.1"/>
    </source>
</evidence>
<comment type="caution">
    <text evidence="1">The sequence shown here is derived from an EMBL/GenBank/DDBJ whole genome shotgun (WGS) entry which is preliminary data.</text>
</comment>
<sequence length="83" mass="9239">MTYTLREPNMLGFSSVVLGVSLFWQSPMAGVVFRKETDGHVCPYKVDEAMTCCKSSTLIWEEYSPSYQHIHKGPVIQGQGGPV</sequence>
<evidence type="ECO:0000313" key="2">
    <source>
        <dbReference type="Proteomes" id="UP000827976"/>
    </source>
</evidence>
<dbReference type="Proteomes" id="UP000827976">
    <property type="component" value="Chromosome 7"/>
</dbReference>
<accession>A0ACB7VQS4</accession>
<name>A0ACB7VQS4_DIOAL</name>
<gene>
    <name evidence="1" type="ORF">IHE45_07G049300</name>
</gene>